<feature type="compositionally biased region" description="Polar residues" evidence="1">
    <location>
        <begin position="9"/>
        <end position="18"/>
    </location>
</feature>
<reference evidence="3 4" key="1">
    <citation type="submission" date="2015-12" db="EMBL/GenBank/DDBJ databases">
        <title>Draft genome sequence of Moniliophthora roreri, the causal agent of frosty pod rot of cacao.</title>
        <authorList>
            <person name="Aime M.C."/>
            <person name="Diaz-Valderrama J.R."/>
            <person name="Kijpornyongpan T."/>
            <person name="Phillips-Mora W."/>
        </authorList>
    </citation>
    <scope>NUCLEOTIDE SEQUENCE [LARGE SCALE GENOMIC DNA]</scope>
    <source>
        <strain evidence="3 4">MCA 2952</strain>
    </source>
</reference>
<evidence type="ECO:0000313" key="3">
    <source>
        <dbReference type="EMBL" id="KTB36164.1"/>
    </source>
</evidence>
<evidence type="ECO:0000313" key="4">
    <source>
        <dbReference type="Proteomes" id="UP000054988"/>
    </source>
</evidence>
<feature type="transmembrane region" description="Helical" evidence="2">
    <location>
        <begin position="95"/>
        <end position="118"/>
    </location>
</feature>
<proteinExistence type="predicted"/>
<sequence length="127" mass="14976">MKSRKTRQLKPSSSPEDSQQPRHHPYRRPVHLNEEDTAYKPRIDDHRLLYMEQDNDIKRRKNEPVPAVRNEKEEKGTEEDVDEVNQKNGLVEGTILFLDFLVALFFFISQVCFMGILFRRGQSDSSE</sequence>
<name>A0A0W0FIT3_MONRR</name>
<keyword evidence="2" id="KW-0812">Transmembrane</keyword>
<feature type="compositionally biased region" description="Basic residues" evidence="1">
    <location>
        <begin position="21"/>
        <end position="30"/>
    </location>
</feature>
<organism evidence="3 4">
    <name type="scientific">Moniliophthora roreri</name>
    <name type="common">Frosty pod rot fungus</name>
    <name type="synonym">Monilia roreri</name>
    <dbReference type="NCBI Taxonomy" id="221103"/>
    <lineage>
        <taxon>Eukaryota</taxon>
        <taxon>Fungi</taxon>
        <taxon>Dikarya</taxon>
        <taxon>Basidiomycota</taxon>
        <taxon>Agaricomycotina</taxon>
        <taxon>Agaricomycetes</taxon>
        <taxon>Agaricomycetidae</taxon>
        <taxon>Agaricales</taxon>
        <taxon>Marasmiineae</taxon>
        <taxon>Marasmiaceae</taxon>
        <taxon>Moniliophthora</taxon>
    </lineage>
</organism>
<feature type="region of interest" description="Disordered" evidence="1">
    <location>
        <begin position="1"/>
        <end position="83"/>
    </location>
</feature>
<evidence type="ECO:0000256" key="2">
    <source>
        <dbReference type="SAM" id="Phobius"/>
    </source>
</evidence>
<comment type="caution">
    <text evidence="3">The sequence shown here is derived from an EMBL/GenBank/DDBJ whole genome shotgun (WGS) entry which is preliminary data.</text>
</comment>
<protein>
    <submittedName>
        <fullName evidence="3">Uncharacterized protein</fullName>
    </submittedName>
</protein>
<dbReference type="EMBL" id="LATX01001921">
    <property type="protein sequence ID" value="KTB36164.1"/>
    <property type="molecule type" value="Genomic_DNA"/>
</dbReference>
<dbReference type="AlphaFoldDB" id="A0A0W0FIT3"/>
<feature type="compositionally biased region" description="Basic and acidic residues" evidence="1">
    <location>
        <begin position="31"/>
        <end position="49"/>
    </location>
</feature>
<keyword evidence="2" id="KW-0472">Membrane</keyword>
<evidence type="ECO:0000256" key="1">
    <source>
        <dbReference type="SAM" id="MobiDB-lite"/>
    </source>
</evidence>
<keyword evidence="2" id="KW-1133">Transmembrane helix</keyword>
<accession>A0A0W0FIT3</accession>
<gene>
    <name evidence="3" type="ORF">WG66_11244</name>
</gene>
<dbReference type="Proteomes" id="UP000054988">
    <property type="component" value="Unassembled WGS sequence"/>
</dbReference>